<dbReference type="InterPro" id="IPR025921">
    <property type="entry name" value="HmuY"/>
</dbReference>
<evidence type="ECO:0000313" key="2">
    <source>
        <dbReference type="EMBL" id="AWG24493.1"/>
    </source>
</evidence>
<dbReference type="Pfam" id="PF14064">
    <property type="entry name" value="HmuY"/>
    <property type="match status" value="2"/>
</dbReference>
<dbReference type="Proteomes" id="UP000244677">
    <property type="component" value="Chromosome"/>
</dbReference>
<reference evidence="2 3" key="1">
    <citation type="submission" date="2017-04" db="EMBL/GenBank/DDBJ databases">
        <title>Complete genome sequence of Flavobacterium kingsejong AJ004.</title>
        <authorList>
            <person name="Lee P.C."/>
        </authorList>
    </citation>
    <scope>NUCLEOTIDE SEQUENCE [LARGE SCALE GENOMIC DNA]</scope>
    <source>
        <strain evidence="2 3">AJ004</strain>
    </source>
</reference>
<accession>A0A2S1LL53</accession>
<feature type="chain" id="PRO_5015602015" description="HmuY protein" evidence="1">
    <location>
        <begin position="23"/>
        <end position="471"/>
    </location>
</feature>
<evidence type="ECO:0008006" key="4">
    <source>
        <dbReference type="Google" id="ProtNLM"/>
    </source>
</evidence>
<dbReference type="EMBL" id="CP020919">
    <property type="protein sequence ID" value="AWG24493.1"/>
    <property type="molecule type" value="Genomic_DNA"/>
</dbReference>
<evidence type="ECO:0000256" key="1">
    <source>
        <dbReference type="SAM" id="SignalP"/>
    </source>
</evidence>
<proteinExistence type="predicted"/>
<protein>
    <recommendedName>
        <fullName evidence="4">HmuY protein</fullName>
    </recommendedName>
</protein>
<organism evidence="2 3">
    <name type="scientific">Flavobacterium kingsejongi</name>
    <dbReference type="NCBI Taxonomy" id="1678728"/>
    <lineage>
        <taxon>Bacteria</taxon>
        <taxon>Pseudomonadati</taxon>
        <taxon>Bacteroidota</taxon>
        <taxon>Flavobacteriia</taxon>
        <taxon>Flavobacteriales</taxon>
        <taxon>Flavobacteriaceae</taxon>
        <taxon>Flavobacterium</taxon>
    </lineage>
</organism>
<feature type="signal peptide" evidence="1">
    <location>
        <begin position="1"/>
        <end position="22"/>
    </location>
</feature>
<gene>
    <name evidence="2" type="ORF">FK004_04205</name>
</gene>
<keyword evidence="3" id="KW-1185">Reference proteome</keyword>
<evidence type="ECO:0000313" key="3">
    <source>
        <dbReference type="Proteomes" id="UP000244677"/>
    </source>
</evidence>
<name>A0A2S1LL53_9FLAO</name>
<dbReference type="RefSeq" id="WP_108736129.1">
    <property type="nucleotide sequence ID" value="NZ_CP020919.1"/>
</dbReference>
<dbReference type="PROSITE" id="PS51257">
    <property type="entry name" value="PROKAR_LIPOPROTEIN"/>
    <property type="match status" value="1"/>
</dbReference>
<dbReference type="KEGG" id="fki:FK004_04205"/>
<dbReference type="OrthoDB" id="1091850at2"/>
<keyword evidence="1" id="KW-0732">Signal</keyword>
<dbReference type="CDD" id="cd12105">
    <property type="entry name" value="HmuY"/>
    <property type="match status" value="1"/>
</dbReference>
<dbReference type="AlphaFoldDB" id="A0A2S1LL53"/>
<sequence>MKKNFIFILTFLLIAVVGCNNDDDTATANSVNVAFASPSVNLTENTTTLNLVFSGATATAGTITLSVATENVVYGTDFKTVPAVANNTLVVPFTAGASSATFSFEKLINAIEGEVKNVKFTITAVSTSAVVVTEAAKSLQVNFNETASLGQSLSAAVGGANQPNQVYVDLSSGTMTVVPRVSWDLGFHAGTDFRIAINGSLKMSAKQLTTTNIDEVQVADESMIISQGAGSATQIDNPVGLITGTAIAPVSENDADNKVYLVNLGSNPATNTPASGTEGSASGSLRGWKKIRVLKSGNDYKLQYAEIGATTHTEVVISKNSGYNFSFFSFTTNGTVNVEPQKDKWDLNFTTFTNLVGPTTPYYYPDFIVNNLKGGAKAYMVAVSQTVTYDNFTLANVVDANFTEDQRGIGSNWRSTSVTGSDGIPVSQFVLRTDRFFVVKDPAGNIYKVKLTGGASNTGERGFPTFLYSLL</sequence>